<dbReference type="GO" id="GO:0007165">
    <property type="term" value="P:signal transduction"/>
    <property type="evidence" value="ECO:0007669"/>
    <property type="project" value="InterPro"/>
</dbReference>
<dbReference type="Proteomes" id="UP000649617">
    <property type="component" value="Unassembled WGS sequence"/>
</dbReference>
<keyword evidence="3" id="KW-1185">Reference proteome</keyword>
<dbReference type="Pfam" id="PF13676">
    <property type="entry name" value="TIR_2"/>
    <property type="match status" value="1"/>
</dbReference>
<protein>
    <recommendedName>
        <fullName evidence="1">TIR domain-containing protein</fullName>
    </recommendedName>
</protein>
<evidence type="ECO:0000259" key="1">
    <source>
        <dbReference type="Pfam" id="PF13676"/>
    </source>
</evidence>
<feature type="non-terminal residue" evidence="2">
    <location>
        <position position="1"/>
    </location>
</feature>
<evidence type="ECO:0000313" key="2">
    <source>
        <dbReference type="EMBL" id="CAE7423688.1"/>
    </source>
</evidence>
<organism evidence="2 3">
    <name type="scientific">Symbiodinium pilosum</name>
    <name type="common">Dinoflagellate</name>
    <dbReference type="NCBI Taxonomy" id="2952"/>
    <lineage>
        <taxon>Eukaryota</taxon>
        <taxon>Sar</taxon>
        <taxon>Alveolata</taxon>
        <taxon>Dinophyceae</taxon>
        <taxon>Suessiales</taxon>
        <taxon>Symbiodiniaceae</taxon>
        <taxon>Symbiodinium</taxon>
    </lineage>
</organism>
<dbReference type="OrthoDB" id="438643at2759"/>
<accession>A0A812R712</accession>
<reference evidence="2" key="1">
    <citation type="submission" date="2021-02" db="EMBL/GenBank/DDBJ databases">
        <authorList>
            <person name="Dougan E. K."/>
            <person name="Rhodes N."/>
            <person name="Thang M."/>
            <person name="Chan C."/>
        </authorList>
    </citation>
    <scope>NUCLEOTIDE SEQUENCE</scope>
</reference>
<sequence>DEKIEYMKDVERALQNRNVRTYMVKAGCGETYGDKTATGLYDAKAMVAFCTSTYGEKTGRGWETYRELQYVHQHPEVHLIPVRLHPTYPPRPPDKDGRALCDVAFHGSLIPINGLRRGDCEFRPAKEVAEEIIASLKRLGIREDVRLNLPSR</sequence>
<name>A0A812R712_SYMPI</name>
<dbReference type="AlphaFoldDB" id="A0A812R712"/>
<comment type="caution">
    <text evidence="2">The sequence shown here is derived from an EMBL/GenBank/DDBJ whole genome shotgun (WGS) entry which is preliminary data.</text>
</comment>
<gene>
    <name evidence="2" type="ORF">SPIL2461_LOCUS10400</name>
</gene>
<dbReference type="EMBL" id="CAJNIZ010019269">
    <property type="protein sequence ID" value="CAE7423688.1"/>
    <property type="molecule type" value="Genomic_DNA"/>
</dbReference>
<dbReference type="InterPro" id="IPR000157">
    <property type="entry name" value="TIR_dom"/>
</dbReference>
<proteinExistence type="predicted"/>
<feature type="domain" description="TIR" evidence="1">
    <location>
        <begin position="5"/>
        <end position="92"/>
    </location>
</feature>
<evidence type="ECO:0000313" key="3">
    <source>
        <dbReference type="Proteomes" id="UP000649617"/>
    </source>
</evidence>